<dbReference type="Proteomes" id="UP001234989">
    <property type="component" value="Chromosome 4"/>
</dbReference>
<dbReference type="EMBL" id="CP133615">
    <property type="protein sequence ID" value="WMV25452.1"/>
    <property type="molecule type" value="Genomic_DNA"/>
</dbReference>
<dbReference type="AlphaFoldDB" id="A0AAF0QKE1"/>
<evidence type="ECO:0000313" key="2">
    <source>
        <dbReference type="EMBL" id="WMV25452.1"/>
    </source>
</evidence>
<dbReference type="CDD" id="cd01647">
    <property type="entry name" value="RT_LTR"/>
    <property type="match status" value="1"/>
</dbReference>
<protein>
    <recommendedName>
        <fullName evidence="1">Reverse transcriptase domain-containing protein</fullName>
    </recommendedName>
</protein>
<dbReference type="InterPro" id="IPR053134">
    <property type="entry name" value="RNA-dir_DNA_polymerase"/>
</dbReference>
<dbReference type="InterPro" id="IPR000477">
    <property type="entry name" value="RT_dom"/>
</dbReference>
<dbReference type="InterPro" id="IPR043502">
    <property type="entry name" value="DNA/RNA_pol_sf"/>
</dbReference>
<dbReference type="Gene3D" id="3.30.70.270">
    <property type="match status" value="1"/>
</dbReference>
<evidence type="ECO:0000313" key="3">
    <source>
        <dbReference type="Proteomes" id="UP001234989"/>
    </source>
</evidence>
<feature type="domain" description="Reverse transcriptase" evidence="1">
    <location>
        <begin position="36"/>
        <end position="129"/>
    </location>
</feature>
<dbReference type="Pfam" id="PF00078">
    <property type="entry name" value="RVT_1"/>
    <property type="match status" value="1"/>
</dbReference>
<dbReference type="InterPro" id="IPR043128">
    <property type="entry name" value="Rev_trsase/Diguanyl_cyclase"/>
</dbReference>
<dbReference type="SUPFAM" id="SSF56672">
    <property type="entry name" value="DNA/RNA polymerases"/>
    <property type="match status" value="1"/>
</dbReference>
<sequence>MSVTTYEAIFRALSRYATQLSFNPEERIHFFVKGLSFRMCIEYKQLNKETIKNKYLIPRIDDLFDQLEGDCVFYKIDLRYGYHQLKIRATDVPNTAFEIRYGHYEFLVMYFRLTNAHAAFMSLINEIFKS</sequence>
<reference evidence="2" key="1">
    <citation type="submission" date="2023-08" db="EMBL/GenBank/DDBJ databases">
        <title>A de novo genome assembly of Solanum verrucosum Schlechtendal, a Mexican diploid species geographically isolated from the other diploid A-genome species in potato relatives.</title>
        <authorList>
            <person name="Hosaka K."/>
        </authorList>
    </citation>
    <scope>NUCLEOTIDE SEQUENCE</scope>
    <source>
        <tissue evidence="2">Young leaves</tissue>
    </source>
</reference>
<accession>A0AAF0QKE1</accession>
<evidence type="ECO:0000259" key="1">
    <source>
        <dbReference type="Pfam" id="PF00078"/>
    </source>
</evidence>
<keyword evidence="3" id="KW-1185">Reference proteome</keyword>
<dbReference type="Gene3D" id="3.10.10.10">
    <property type="entry name" value="HIV Type 1 Reverse Transcriptase, subunit A, domain 1"/>
    <property type="match status" value="1"/>
</dbReference>
<organism evidence="2 3">
    <name type="scientific">Solanum verrucosum</name>
    <dbReference type="NCBI Taxonomy" id="315347"/>
    <lineage>
        <taxon>Eukaryota</taxon>
        <taxon>Viridiplantae</taxon>
        <taxon>Streptophyta</taxon>
        <taxon>Embryophyta</taxon>
        <taxon>Tracheophyta</taxon>
        <taxon>Spermatophyta</taxon>
        <taxon>Magnoliopsida</taxon>
        <taxon>eudicotyledons</taxon>
        <taxon>Gunneridae</taxon>
        <taxon>Pentapetalae</taxon>
        <taxon>asterids</taxon>
        <taxon>lamiids</taxon>
        <taxon>Solanales</taxon>
        <taxon>Solanaceae</taxon>
        <taxon>Solanoideae</taxon>
        <taxon>Solaneae</taxon>
        <taxon>Solanum</taxon>
    </lineage>
</organism>
<gene>
    <name evidence="2" type="ORF">MTR67_018837</name>
</gene>
<proteinExistence type="predicted"/>
<dbReference type="PANTHER" id="PTHR24559">
    <property type="entry name" value="TRANSPOSON TY3-I GAG-POL POLYPROTEIN"/>
    <property type="match status" value="1"/>
</dbReference>
<dbReference type="PANTHER" id="PTHR24559:SF444">
    <property type="entry name" value="REVERSE TRANSCRIPTASE DOMAIN-CONTAINING PROTEIN"/>
    <property type="match status" value="1"/>
</dbReference>
<name>A0AAF0QKE1_SOLVR</name>